<evidence type="ECO:0000256" key="2">
    <source>
        <dbReference type="ARBA" id="ARBA00022840"/>
    </source>
</evidence>
<accession>A0ABV9HDC8</accession>
<gene>
    <name evidence="4" type="ORF">ACFO6V_08600</name>
</gene>
<dbReference type="Pfam" id="PF05729">
    <property type="entry name" value="NACHT"/>
    <property type="match status" value="1"/>
</dbReference>
<comment type="caution">
    <text evidence="4">The sequence shown here is derived from an EMBL/GenBank/DDBJ whole genome shotgun (WGS) entry which is preliminary data.</text>
</comment>
<dbReference type="PANTHER" id="PTHR46844:SF1">
    <property type="entry name" value="SLR5058 PROTEIN"/>
    <property type="match status" value="1"/>
</dbReference>
<protein>
    <submittedName>
        <fullName evidence="4">NACHT domain-containing protein</fullName>
    </submittedName>
</protein>
<sequence length="1088" mass="120011">MGLQEQGLRVGSEVVKHVVSRWLGLRREQRERDAELTDMLTVSISDVLTRRKLGRQLEDIVDQVADRLTPLYEQEFRDVPQEERAAALTTVTDTLMVADLSDDALFAADVDPRKLASTIRARMPDATRRSALSEGAASLYDQVLDQCCLALVHISQQLPEFAPRASSEQLARLARLAEDIGEVLHRLPRTSLMAPVGTELDVAFRDRYLTTVSRRLDHLRLLGVDPQHSPRTRVSVAYLSLTVTSDGARDLRRGDDDWFADRTDQRERGGVRAEDALAEHRRTLLLGDAGLGKTTLLQWLGVHSARGTFTGPLAAWNGRVPFLIRLREHADGGLPAPDRFLHGVADADAGLMPQGWVHRQLGDNALLLVDGVDEVAPAQRLRVRRWLEDLVDDYPELPIVVTTRPPAVRKTWLRDLGFGPVLLERMGSSEVAEFVRRWHTAIRDAAQANPSAAPCAVDEVDSYEAAMLRQLDSAPHLRSLATTPLMCALLCAVNLSRHMQLPQDRMALYEVAVTMLTERRDTERGVQHTLALPLKAKLAILRDLAWWLTRNGRVEASRIDVAHRAARTLEQLLDTSVEADAAVEFLIERSGIIQAPAENRVDFVHRSFQEYLAAREAVDEDDIGILVGHAHLDQWRETVVMAAGHAARKQCTQLLTGLLDRADAKTDRRNTRALRLLAAACRETAEKVDPEVNARIDAALDAIVPPRSSRETRSLARSGAGVLRKLPARLEELSDASAAACVETAALINGPDALQLLASYATDSRPRVQRALVDAWRYFAPEVYAKDVLAGAPLDEGEAMVGRAQHVRWSHVLRNLSALEVQLDHNIEDLSFLDGGNHLTRLWCISNKPVDLAPLHQHGEIAELNIWGEGAQNSLEVLAQLKLLSLGLQLRDEPADLCPIAKIEMMQRLYLRGAGSVDLTPIRELQRLTTLGLFGHTTDPTALIMSLPNLDSISLGALPSGGVAALETVLPQLTNFSITSKELDTVNLALASRLRHLGLSGCPVSDIGSLQGLTKLFDIRLDGTLVTDLSPLSHLSELRLIDVRGCPKGLDLAPLLDLPQKMIFLASRSSDVRGIDSARERGHKIYLS</sequence>
<dbReference type="InterPro" id="IPR027417">
    <property type="entry name" value="P-loop_NTPase"/>
</dbReference>
<dbReference type="SUPFAM" id="SSF52058">
    <property type="entry name" value="L domain-like"/>
    <property type="match status" value="1"/>
</dbReference>
<keyword evidence="5" id="KW-1185">Reference proteome</keyword>
<dbReference type="InterPro" id="IPR007111">
    <property type="entry name" value="NACHT_NTPase"/>
</dbReference>
<feature type="domain" description="NACHT" evidence="3">
    <location>
        <begin position="281"/>
        <end position="619"/>
    </location>
</feature>
<evidence type="ECO:0000313" key="4">
    <source>
        <dbReference type="EMBL" id="MFC4628292.1"/>
    </source>
</evidence>
<dbReference type="SUPFAM" id="SSF52540">
    <property type="entry name" value="P-loop containing nucleoside triphosphate hydrolases"/>
    <property type="match status" value="1"/>
</dbReference>
<name>A0ABV9HDC8_9MICO</name>
<dbReference type="PANTHER" id="PTHR46844">
    <property type="entry name" value="SLR5058 PROTEIN"/>
    <property type="match status" value="1"/>
</dbReference>
<evidence type="ECO:0000259" key="3">
    <source>
        <dbReference type="PROSITE" id="PS50837"/>
    </source>
</evidence>
<evidence type="ECO:0000313" key="5">
    <source>
        <dbReference type="Proteomes" id="UP001596011"/>
    </source>
</evidence>
<dbReference type="RefSeq" id="WP_377134242.1">
    <property type="nucleotide sequence ID" value="NZ_JBHSFI010000003.1"/>
</dbReference>
<dbReference type="Proteomes" id="UP001596011">
    <property type="component" value="Unassembled WGS sequence"/>
</dbReference>
<dbReference type="Pfam" id="PF22733">
    <property type="entry name" value="NNH1"/>
    <property type="match status" value="1"/>
</dbReference>
<organism evidence="4 5">
    <name type="scientific">Promicromonospora alba</name>
    <dbReference type="NCBI Taxonomy" id="1616110"/>
    <lineage>
        <taxon>Bacteria</taxon>
        <taxon>Bacillati</taxon>
        <taxon>Actinomycetota</taxon>
        <taxon>Actinomycetes</taxon>
        <taxon>Micrococcales</taxon>
        <taxon>Promicromonosporaceae</taxon>
        <taxon>Promicromonospora</taxon>
    </lineage>
</organism>
<proteinExistence type="predicted"/>
<evidence type="ECO:0000256" key="1">
    <source>
        <dbReference type="ARBA" id="ARBA00022741"/>
    </source>
</evidence>
<dbReference type="EMBL" id="JBHSFI010000003">
    <property type="protein sequence ID" value="MFC4628292.1"/>
    <property type="molecule type" value="Genomic_DNA"/>
</dbReference>
<dbReference type="InterPro" id="IPR001611">
    <property type="entry name" value="Leu-rich_rpt"/>
</dbReference>
<keyword evidence="2" id="KW-0067">ATP-binding</keyword>
<keyword evidence="1" id="KW-0547">Nucleotide-binding</keyword>
<dbReference type="PROSITE" id="PS51450">
    <property type="entry name" value="LRR"/>
    <property type="match status" value="1"/>
</dbReference>
<reference evidence="5" key="1">
    <citation type="journal article" date="2019" name="Int. J. Syst. Evol. Microbiol.">
        <title>The Global Catalogue of Microorganisms (GCM) 10K type strain sequencing project: providing services to taxonomists for standard genome sequencing and annotation.</title>
        <authorList>
            <consortium name="The Broad Institute Genomics Platform"/>
            <consortium name="The Broad Institute Genome Sequencing Center for Infectious Disease"/>
            <person name="Wu L."/>
            <person name="Ma J."/>
        </authorList>
    </citation>
    <scope>NUCLEOTIDE SEQUENCE [LARGE SCALE GENOMIC DNA]</scope>
    <source>
        <strain evidence="5">CCUG 42722</strain>
    </source>
</reference>
<dbReference type="Gene3D" id="3.80.10.10">
    <property type="entry name" value="Ribonuclease Inhibitor"/>
    <property type="match status" value="1"/>
</dbReference>
<dbReference type="Gene3D" id="3.40.50.300">
    <property type="entry name" value="P-loop containing nucleotide triphosphate hydrolases"/>
    <property type="match status" value="1"/>
</dbReference>
<dbReference type="InterPro" id="IPR054547">
    <property type="entry name" value="NNH1"/>
</dbReference>
<dbReference type="InterPro" id="IPR032675">
    <property type="entry name" value="LRR_dom_sf"/>
</dbReference>
<dbReference type="PROSITE" id="PS50837">
    <property type="entry name" value="NACHT"/>
    <property type="match status" value="1"/>
</dbReference>